<dbReference type="AlphaFoldDB" id="A0A1I7LHF4"/>
<feature type="transmembrane region" description="Helical" evidence="1">
    <location>
        <begin position="16"/>
        <end position="36"/>
    </location>
</feature>
<keyword evidence="1" id="KW-0472">Membrane</keyword>
<sequence>MWKYLRRFTIRELYEFLLYNLVIVVLVWFTGALLALFGHPLAFRICLYMILALLVIFAFIVDVLYSRVKDTTGIGITGMLLILVGVGTVGYAIFHSMHLIGV</sequence>
<gene>
    <name evidence="2" type="ORF">SAMN05421543_1513</name>
</gene>
<feature type="transmembrane region" description="Helical" evidence="1">
    <location>
        <begin position="72"/>
        <end position="94"/>
    </location>
</feature>
<evidence type="ECO:0000313" key="3">
    <source>
        <dbReference type="Proteomes" id="UP000183508"/>
    </source>
</evidence>
<dbReference type="Proteomes" id="UP000183508">
    <property type="component" value="Unassembled WGS sequence"/>
</dbReference>
<protein>
    <submittedName>
        <fullName evidence="2">Uncharacterized protein</fullName>
    </submittedName>
</protein>
<proteinExistence type="predicted"/>
<keyword evidence="1" id="KW-0812">Transmembrane</keyword>
<accession>A0A1I7LHF4</accession>
<dbReference type="STRING" id="392015.SAMN05421543_1513"/>
<evidence type="ECO:0000256" key="1">
    <source>
        <dbReference type="SAM" id="Phobius"/>
    </source>
</evidence>
<feature type="transmembrane region" description="Helical" evidence="1">
    <location>
        <begin position="42"/>
        <end position="65"/>
    </location>
</feature>
<organism evidence="2 3">
    <name type="scientific">Alicyclobacillus macrosporangiidus</name>
    <dbReference type="NCBI Taxonomy" id="392015"/>
    <lineage>
        <taxon>Bacteria</taxon>
        <taxon>Bacillati</taxon>
        <taxon>Bacillota</taxon>
        <taxon>Bacilli</taxon>
        <taxon>Bacillales</taxon>
        <taxon>Alicyclobacillaceae</taxon>
        <taxon>Alicyclobacillus</taxon>
    </lineage>
</organism>
<name>A0A1I7LHF4_9BACL</name>
<keyword evidence="3" id="KW-1185">Reference proteome</keyword>
<evidence type="ECO:0000313" key="2">
    <source>
        <dbReference type="EMBL" id="SFV09098.1"/>
    </source>
</evidence>
<reference evidence="3" key="1">
    <citation type="submission" date="2016-10" db="EMBL/GenBank/DDBJ databases">
        <authorList>
            <person name="Varghese N."/>
        </authorList>
    </citation>
    <scope>NUCLEOTIDE SEQUENCE [LARGE SCALE GENOMIC DNA]</scope>
    <source>
        <strain evidence="3">DSM 17980</strain>
    </source>
</reference>
<dbReference type="EMBL" id="FPBV01000051">
    <property type="protein sequence ID" value="SFV09098.1"/>
    <property type="molecule type" value="Genomic_DNA"/>
</dbReference>
<keyword evidence="1" id="KW-1133">Transmembrane helix</keyword>